<dbReference type="GO" id="GO:0006281">
    <property type="term" value="P:DNA repair"/>
    <property type="evidence" value="ECO:0007669"/>
    <property type="project" value="UniProtKB-UniRule"/>
</dbReference>
<sequence length="418" mass="46648">MNKKIIYHVDVNSAFLSWTAAYQVGVLGKRVDLRNVPAVIAGDKEARRSIVLAKSIPAKAYGIRTGEPLFEAKGKCPHLIVERPDYDLYVEASRRLIALLREFTPIVEQYSIDEAYADVTGMDEACAAPVAAAEKLKERIKTELGFTVNIGISSNKLLSKMAGDFLKPDKVHTLFPREIEEKMWPLPVRDLFLVGPATERKLRAFGINTIGELAKADLPFLKAHLKKQGEVIWNYANGRGYDDVTDEAALNKGYGNSATTPFDVTDRATAHRVLLSLCETVGMRMRRDGQTGAVMTVSIRSNQFADKSRQAQMMSHTNVTGELYHYACRVFDDLWDRKTPLRQLGVHVARVDRDGCRQFNIWDGQKYARLEKLDAAVDAIREKFGEESICRACFIGDVFSPMGGGLSKSRRTGVTKPV</sequence>
<dbReference type="CDD" id="cd03586">
    <property type="entry name" value="PolY_Pol_IV_kappa"/>
    <property type="match status" value="1"/>
</dbReference>
<protein>
    <recommendedName>
        <fullName evidence="3">DNA polymerase IV</fullName>
        <shortName evidence="3">Pol IV</shortName>
        <ecNumber evidence="3">2.7.7.7</ecNumber>
    </recommendedName>
</protein>
<dbReference type="InterPro" id="IPR017961">
    <property type="entry name" value="DNA_pol_Y-fam_little_finger"/>
</dbReference>
<comment type="cofactor">
    <cofactor evidence="3">
        <name>Mg(2+)</name>
        <dbReference type="ChEBI" id="CHEBI:18420"/>
    </cofactor>
    <text evidence="3">Binds 2 magnesium ions per subunit.</text>
</comment>
<dbReference type="GO" id="GO:0003684">
    <property type="term" value="F:damaged DNA binding"/>
    <property type="evidence" value="ECO:0007669"/>
    <property type="project" value="InterPro"/>
</dbReference>
<dbReference type="Gene3D" id="3.30.70.270">
    <property type="match status" value="1"/>
</dbReference>
<dbReference type="GO" id="GO:0003887">
    <property type="term" value="F:DNA-directed DNA polymerase activity"/>
    <property type="evidence" value="ECO:0007669"/>
    <property type="project" value="UniProtKB-UniRule"/>
</dbReference>
<dbReference type="Gene3D" id="3.40.1170.60">
    <property type="match status" value="1"/>
</dbReference>
<dbReference type="HAMAP" id="MF_01113">
    <property type="entry name" value="DNApol_IV"/>
    <property type="match status" value="1"/>
</dbReference>
<reference evidence="5 6" key="1">
    <citation type="submission" date="2016-11" db="EMBL/GenBank/DDBJ databases">
        <authorList>
            <person name="Jaros S."/>
            <person name="Januszkiewicz K."/>
            <person name="Wedrychowicz H."/>
        </authorList>
    </citation>
    <scope>NUCLEOTIDE SEQUENCE [LARGE SCALE GENOMIC DNA]</scope>
    <source>
        <strain evidence="5 6">DSM 10068</strain>
    </source>
</reference>
<keyword evidence="3" id="KW-0234">DNA repair</keyword>
<dbReference type="PANTHER" id="PTHR11076:SF33">
    <property type="entry name" value="DNA POLYMERASE KAPPA"/>
    <property type="match status" value="1"/>
</dbReference>
<dbReference type="Pfam" id="PF00817">
    <property type="entry name" value="IMS"/>
    <property type="match status" value="1"/>
</dbReference>
<comment type="subcellular location">
    <subcellularLocation>
        <location evidence="3">Cytoplasm</location>
    </subcellularLocation>
</comment>
<evidence type="ECO:0000313" key="6">
    <source>
        <dbReference type="Proteomes" id="UP000183995"/>
    </source>
</evidence>
<proteinExistence type="inferred from homology"/>
<dbReference type="SUPFAM" id="SSF100879">
    <property type="entry name" value="Lesion bypass DNA polymerase (Y-family), little finger domain"/>
    <property type="match status" value="1"/>
</dbReference>
<keyword evidence="3" id="KW-0235">DNA replication</keyword>
<evidence type="ECO:0000313" key="5">
    <source>
        <dbReference type="EMBL" id="SHH91607.1"/>
    </source>
</evidence>
<dbReference type="PROSITE" id="PS50173">
    <property type="entry name" value="UMUC"/>
    <property type="match status" value="1"/>
</dbReference>
<keyword evidence="3" id="KW-0808">Transferase</keyword>
<name>A0A1M5WVI9_9FIRM</name>
<keyword evidence="3" id="KW-0963">Cytoplasm</keyword>
<keyword evidence="3" id="KW-0548">Nucleotidyltransferase</keyword>
<dbReference type="InterPro" id="IPR043502">
    <property type="entry name" value="DNA/RNA_pol_sf"/>
</dbReference>
<dbReference type="SUPFAM" id="SSF56672">
    <property type="entry name" value="DNA/RNA polymerases"/>
    <property type="match status" value="1"/>
</dbReference>
<evidence type="ECO:0000256" key="1">
    <source>
        <dbReference type="ARBA" id="ARBA00010945"/>
    </source>
</evidence>
<dbReference type="GO" id="GO:0042276">
    <property type="term" value="P:error-prone translesion synthesis"/>
    <property type="evidence" value="ECO:0007669"/>
    <property type="project" value="TreeGrafter"/>
</dbReference>
<feature type="binding site" evidence="3">
    <location>
        <position position="10"/>
    </location>
    <ligand>
        <name>Mg(2+)</name>
        <dbReference type="ChEBI" id="CHEBI:18420"/>
    </ligand>
</feature>
<dbReference type="InterPro" id="IPR043128">
    <property type="entry name" value="Rev_trsase/Diguanyl_cyclase"/>
</dbReference>
<dbReference type="GO" id="GO:0000287">
    <property type="term" value="F:magnesium ion binding"/>
    <property type="evidence" value="ECO:0007669"/>
    <property type="project" value="UniProtKB-UniRule"/>
</dbReference>
<dbReference type="Pfam" id="PF11798">
    <property type="entry name" value="IMS_HHH"/>
    <property type="match status" value="1"/>
</dbReference>
<keyword evidence="3" id="KW-0460">Magnesium</keyword>
<feature type="binding site" evidence="3">
    <location>
        <position position="113"/>
    </location>
    <ligand>
        <name>Mg(2+)</name>
        <dbReference type="ChEBI" id="CHEBI:18420"/>
    </ligand>
</feature>
<evidence type="ECO:0000256" key="3">
    <source>
        <dbReference type="HAMAP-Rule" id="MF_01113"/>
    </source>
</evidence>
<dbReference type="OrthoDB" id="9808813at2"/>
<dbReference type="Proteomes" id="UP000183995">
    <property type="component" value="Unassembled WGS sequence"/>
</dbReference>
<feature type="domain" description="UmuC" evidence="4">
    <location>
        <begin position="6"/>
        <end position="195"/>
    </location>
</feature>
<dbReference type="GO" id="GO:0006261">
    <property type="term" value="P:DNA-templated DNA replication"/>
    <property type="evidence" value="ECO:0007669"/>
    <property type="project" value="UniProtKB-UniRule"/>
</dbReference>
<dbReference type="InterPro" id="IPR024728">
    <property type="entry name" value="PolY_HhH_motif"/>
</dbReference>
<keyword evidence="3" id="KW-0239">DNA-directed DNA polymerase</keyword>
<dbReference type="GO" id="GO:0009432">
    <property type="term" value="P:SOS response"/>
    <property type="evidence" value="ECO:0007669"/>
    <property type="project" value="TreeGrafter"/>
</dbReference>
<dbReference type="InterPro" id="IPR022880">
    <property type="entry name" value="DNApol_IV"/>
</dbReference>
<keyword evidence="3" id="KW-0479">Metal-binding</keyword>
<keyword evidence="2 3" id="KW-0515">Mutator protein</keyword>
<comment type="catalytic activity">
    <reaction evidence="3">
        <text>DNA(n) + a 2'-deoxyribonucleoside 5'-triphosphate = DNA(n+1) + diphosphate</text>
        <dbReference type="Rhea" id="RHEA:22508"/>
        <dbReference type="Rhea" id="RHEA-COMP:17339"/>
        <dbReference type="Rhea" id="RHEA-COMP:17340"/>
        <dbReference type="ChEBI" id="CHEBI:33019"/>
        <dbReference type="ChEBI" id="CHEBI:61560"/>
        <dbReference type="ChEBI" id="CHEBI:173112"/>
        <dbReference type="EC" id="2.7.7.7"/>
    </reaction>
</comment>
<dbReference type="Pfam" id="PF11799">
    <property type="entry name" value="IMS_C"/>
    <property type="match status" value="1"/>
</dbReference>
<keyword evidence="3" id="KW-0238">DNA-binding</keyword>
<dbReference type="RefSeq" id="WP_073077154.1">
    <property type="nucleotide sequence ID" value="NZ_FQXV01000004.1"/>
</dbReference>
<dbReference type="EC" id="2.7.7.7" evidence="3"/>
<gene>
    <name evidence="3" type="primary">dinB</name>
    <name evidence="5" type="ORF">SAMN02745823_01414</name>
</gene>
<dbReference type="Gene3D" id="3.30.1490.100">
    <property type="entry name" value="DNA polymerase, Y-family, little finger domain"/>
    <property type="match status" value="1"/>
</dbReference>
<organism evidence="5 6">
    <name type="scientific">Sporobacter termitidis DSM 10068</name>
    <dbReference type="NCBI Taxonomy" id="1123282"/>
    <lineage>
        <taxon>Bacteria</taxon>
        <taxon>Bacillati</taxon>
        <taxon>Bacillota</taxon>
        <taxon>Clostridia</taxon>
        <taxon>Eubacteriales</taxon>
        <taxon>Oscillospiraceae</taxon>
        <taxon>Sporobacter</taxon>
    </lineage>
</organism>
<dbReference type="InterPro" id="IPR036775">
    <property type="entry name" value="DNA_pol_Y-fam_lit_finger_sf"/>
</dbReference>
<dbReference type="InterPro" id="IPR050116">
    <property type="entry name" value="DNA_polymerase-Y"/>
</dbReference>
<dbReference type="Gene3D" id="1.10.150.20">
    <property type="entry name" value="5' to 3' exonuclease, C-terminal subdomain"/>
    <property type="match status" value="1"/>
</dbReference>
<dbReference type="AlphaFoldDB" id="A0A1M5WVI9"/>
<keyword evidence="3" id="KW-0227">DNA damage</keyword>
<evidence type="ECO:0000259" key="4">
    <source>
        <dbReference type="PROSITE" id="PS50173"/>
    </source>
</evidence>
<feature type="active site" evidence="3">
    <location>
        <position position="114"/>
    </location>
</feature>
<comment type="function">
    <text evidence="3">Poorly processive, error-prone DNA polymerase involved in untargeted mutagenesis. Copies undamaged DNA at stalled replication forks, which arise in vivo from mismatched or misaligned primer ends. These misaligned primers can be extended by PolIV. Exhibits no 3'-5' exonuclease (proofreading) activity. May be involved in translesional synthesis, in conjunction with the beta clamp from PolIII.</text>
</comment>
<dbReference type="GO" id="GO:0005829">
    <property type="term" value="C:cytosol"/>
    <property type="evidence" value="ECO:0007669"/>
    <property type="project" value="TreeGrafter"/>
</dbReference>
<feature type="site" description="Substrate discrimination" evidence="3">
    <location>
        <position position="15"/>
    </location>
</feature>
<dbReference type="STRING" id="1123282.SAMN02745823_01414"/>
<accession>A0A1M5WVI9</accession>
<keyword evidence="6" id="KW-1185">Reference proteome</keyword>
<dbReference type="EMBL" id="FQXV01000004">
    <property type="protein sequence ID" value="SHH91607.1"/>
    <property type="molecule type" value="Genomic_DNA"/>
</dbReference>
<dbReference type="InterPro" id="IPR001126">
    <property type="entry name" value="UmuC"/>
</dbReference>
<comment type="similarity">
    <text evidence="1 3">Belongs to the DNA polymerase type-Y family.</text>
</comment>
<comment type="subunit">
    <text evidence="3">Monomer.</text>
</comment>
<dbReference type="PANTHER" id="PTHR11076">
    <property type="entry name" value="DNA REPAIR POLYMERASE UMUC / TRANSFERASE FAMILY MEMBER"/>
    <property type="match status" value="1"/>
</dbReference>
<evidence type="ECO:0000256" key="2">
    <source>
        <dbReference type="ARBA" id="ARBA00022457"/>
    </source>
</evidence>